<comment type="caution">
    <text evidence="2">The sequence shown here is derived from an EMBL/GenBank/DDBJ whole genome shotgun (WGS) entry which is preliminary data.</text>
</comment>
<protein>
    <submittedName>
        <fullName evidence="2">Uncharacterized protein</fullName>
    </submittedName>
</protein>
<evidence type="ECO:0000313" key="2">
    <source>
        <dbReference type="EMBL" id="KAK3263200.1"/>
    </source>
</evidence>
<proteinExistence type="predicted"/>
<dbReference type="EMBL" id="LGRX02015641">
    <property type="protein sequence ID" value="KAK3263200.1"/>
    <property type="molecule type" value="Genomic_DNA"/>
</dbReference>
<reference evidence="2 3" key="1">
    <citation type="journal article" date="2015" name="Genome Biol. Evol.">
        <title>Comparative Genomics of a Bacterivorous Green Alga Reveals Evolutionary Causalities and Consequences of Phago-Mixotrophic Mode of Nutrition.</title>
        <authorList>
            <person name="Burns J.A."/>
            <person name="Paasch A."/>
            <person name="Narechania A."/>
            <person name="Kim E."/>
        </authorList>
    </citation>
    <scope>NUCLEOTIDE SEQUENCE [LARGE SCALE GENOMIC DNA]</scope>
    <source>
        <strain evidence="2 3">PLY_AMNH</strain>
    </source>
</reference>
<name>A0AAE0FP15_9CHLO</name>
<dbReference type="AlphaFoldDB" id="A0AAE0FP15"/>
<evidence type="ECO:0000313" key="3">
    <source>
        <dbReference type="Proteomes" id="UP001190700"/>
    </source>
</evidence>
<accession>A0AAE0FP15</accession>
<dbReference type="Proteomes" id="UP001190700">
    <property type="component" value="Unassembled WGS sequence"/>
</dbReference>
<feature type="region of interest" description="Disordered" evidence="1">
    <location>
        <begin position="49"/>
        <end position="85"/>
    </location>
</feature>
<sequence>PRQPGSYHGLGDQCMRTNLYPNTRRAQARPVDWYLKLYGVKRHWRPAGVPRPATGAADREGESEGEFAGSGPPTHVPEEGGGPSHSMSTGPFRWFITLLLVFETARWSACLFMVARWLHVHPLGIVAIYCALAKLFSTQLRDAVVKDFKMLGTTVDEHQKATPDRLLNMLLALLPFPATEAARTEHVLNKFRSLISSRSSRWGPGEYTGKILESRNQMAARRRELILKANRLRAEPIEAALPARAPFDSLKLEGAKLPLTAQDPSAQISRLPEPRSTLPGSQTVHRQHALRLFDIKNSLKSS</sequence>
<organism evidence="2 3">
    <name type="scientific">Cymbomonas tetramitiformis</name>
    <dbReference type="NCBI Taxonomy" id="36881"/>
    <lineage>
        <taxon>Eukaryota</taxon>
        <taxon>Viridiplantae</taxon>
        <taxon>Chlorophyta</taxon>
        <taxon>Pyramimonadophyceae</taxon>
        <taxon>Pyramimonadales</taxon>
        <taxon>Pyramimonadaceae</taxon>
        <taxon>Cymbomonas</taxon>
    </lineage>
</organism>
<keyword evidence="3" id="KW-1185">Reference proteome</keyword>
<gene>
    <name evidence="2" type="ORF">CYMTET_27973</name>
</gene>
<feature type="non-terminal residue" evidence="2">
    <location>
        <position position="1"/>
    </location>
</feature>
<evidence type="ECO:0000256" key="1">
    <source>
        <dbReference type="SAM" id="MobiDB-lite"/>
    </source>
</evidence>